<dbReference type="InterPro" id="IPR017930">
    <property type="entry name" value="Myb_dom"/>
</dbReference>
<evidence type="ECO:0000256" key="1">
    <source>
        <dbReference type="ARBA" id="ARBA00023015"/>
    </source>
</evidence>
<dbReference type="InterPro" id="IPR009057">
    <property type="entry name" value="Homeodomain-like_sf"/>
</dbReference>
<protein>
    <recommendedName>
        <fullName evidence="9">Myb-like DNA-binding domain containing protein</fullName>
    </recommendedName>
</protein>
<feature type="domain" description="HTH myb-type" evidence="6">
    <location>
        <begin position="37"/>
        <end position="92"/>
    </location>
</feature>
<evidence type="ECO:0000313" key="7">
    <source>
        <dbReference type="EMBL" id="KAK8839851.1"/>
    </source>
</evidence>
<keyword evidence="2" id="KW-0238">DNA-binding</keyword>
<dbReference type="PANTHER" id="PTHR46621:SF1">
    <property type="entry name" value="SNRNA-ACTIVATING PROTEIN COMPLEX SUBUNIT 4"/>
    <property type="match status" value="1"/>
</dbReference>
<evidence type="ECO:0000313" key="8">
    <source>
        <dbReference type="Proteomes" id="UP001470230"/>
    </source>
</evidence>
<proteinExistence type="predicted"/>
<name>A0ABR2H1R9_9EUKA</name>
<keyword evidence="1" id="KW-0805">Transcription regulation</keyword>
<keyword evidence="3" id="KW-0804">Transcription</keyword>
<evidence type="ECO:0000259" key="6">
    <source>
        <dbReference type="PROSITE" id="PS51294"/>
    </source>
</evidence>
<sequence>MLPIQLINKPETFISTNQTMLSPFSNKQINKTSKTQNKKISKSKFSKEEDKKLIYLVEEYGENAWIFISKKMENRNPRQCRDRWNNYLNPKLNNEKWTHEEDLLLFYKFNEIGPHWRQISLFFRNRSTNSIRNRLIRIINDHKINIKNNLASGILFQNQHEVVPFVNPINFVITNIQNQPSHNQNNEVSSIFENKKENEKLTSIDTVFTYNHQDEKTFDIFLNDENEDDFDCLFSY</sequence>
<evidence type="ECO:0000256" key="3">
    <source>
        <dbReference type="ARBA" id="ARBA00023163"/>
    </source>
</evidence>
<dbReference type="Proteomes" id="UP001470230">
    <property type="component" value="Unassembled WGS sequence"/>
</dbReference>
<dbReference type="InterPro" id="IPR051575">
    <property type="entry name" value="Myb-like_DNA-bd"/>
</dbReference>
<feature type="domain" description="Myb-like" evidence="5">
    <location>
        <begin position="37"/>
        <end position="88"/>
    </location>
</feature>
<dbReference type="PROSITE" id="PS51294">
    <property type="entry name" value="HTH_MYB"/>
    <property type="match status" value="2"/>
</dbReference>
<reference evidence="7 8" key="1">
    <citation type="submission" date="2024-04" db="EMBL/GenBank/DDBJ databases">
        <title>Tritrichomonas musculus Genome.</title>
        <authorList>
            <person name="Alves-Ferreira E."/>
            <person name="Grigg M."/>
            <person name="Lorenzi H."/>
            <person name="Galac M."/>
        </authorList>
    </citation>
    <scope>NUCLEOTIDE SEQUENCE [LARGE SCALE GENOMIC DNA]</scope>
    <source>
        <strain evidence="7 8">EAF2021</strain>
    </source>
</reference>
<keyword evidence="4" id="KW-0539">Nucleus</keyword>
<feature type="domain" description="HTH myb-type" evidence="6">
    <location>
        <begin position="96"/>
        <end position="143"/>
    </location>
</feature>
<dbReference type="CDD" id="cd00167">
    <property type="entry name" value="SANT"/>
    <property type="match status" value="2"/>
</dbReference>
<dbReference type="PANTHER" id="PTHR46621">
    <property type="entry name" value="SNRNA-ACTIVATING PROTEIN COMPLEX SUBUNIT 4"/>
    <property type="match status" value="1"/>
</dbReference>
<dbReference type="EMBL" id="JAPFFF010000050">
    <property type="protein sequence ID" value="KAK8839851.1"/>
    <property type="molecule type" value="Genomic_DNA"/>
</dbReference>
<evidence type="ECO:0000256" key="4">
    <source>
        <dbReference type="ARBA" id="ARBA00023242"/>
    </source>
</evidence>
<feature type="domain" description="Myb-like" evidence="5">
    <location>
        <begin position="89"/>
        <end position="139"/>
    </location>
</feature>
<dbReference type="PROSITE" id="PS50090">
    <property type="entry name" value="MYB_LIKE"/>
    <property type="match status" value="2"/>
</dbReference>
<dbReference type="InterPro" id="IPR001005">
    <property type="entry name" value="SANT/Myb"/>
</dbReference>
<evidence type="ECO:0008006" key="9">
    <source>
        <dbReference type="Google" id="ProtNLM"/>
    </source>
</evidence>
<keyword evidence="8" id="KW-1185">Reference proteome</keyword>
<dbReference type="Gene3D" id="1.10.10.60">
    <property type="entry name" value="Homeodomain-like"/>
    <property type="match status" value="2"/>
</dbReference>
<dbReference type="SUPFAM" id="SSF46689">
    <property type="entry name" value="Homeodomain-like"/>
    <property type="match status" value="1"/>
</dbReference>
<dbReference type="Pfam" id="PF13921">
    <property type="entry name" value="Myb_DNA-bind_6"/>
    <property type="match status" value="1"/>
</dbReference>
<evidence type="ECO:0000256" key="2">
    <source>
        <dbReference type="ARBA" id="ARBA00023125"/>
    </source>
</evidence>
<evidence type="ECO:0000259" key="5">
    <source>
        <dbReference type="PROSITE" id="PS50090"/>
    </source>
</evidence>
<organism evidence="7 8">
    <name type="scientific">Tritrichomonas musculus</name>
    <dbReference type="NCBI Taxonomy" id="1915356"/>
    <lineage>
        <taxon>Eukaryota</taxon>
        <taxon>Metamonada</taxon>
        <taxon>Parabasalia</taxon>
        <taxon>Tritrichomonadida</taxon>
        <taxon>Tritrichomonadidae</taxon>
        <taxon>Tritrichomonas</taxon>
    </lineage>
</organism>
<accession>A0ABR2H1R9</accession>
<gene>
    <name evidence="7" type="ORF">M9Y10_031563</name>
</gene>
<comment type="caution">
    <text evidence="7">The sequence shown here is derived from an EMBL/GenBank/DDBJ whole genome shotgun (WGS) entry which is preliminary data.</text>
</comment>
<dbReference type="SMART" id="SM00717">
    <property type="entry name" value="SANT"/>
    <property type="match status" value="2"/>
</dbReference>